<dbReference type="AlphaFoldDB" id="A0A0R1MAG3"/>
<comment type="subcellular location">
    <subcellularLocation>
        <location evidence="2 10">Cytoplasm</location>
    </subcellularLocation>
</comment>
<dbReference type="NCBIfam" id="TIGR01239">
    <property type="entry name" value="galT_2"/>
    <property type="match status" value="1"/>
</dbReference>
<evidence type="ECO:0000256" key="10">
    <source>
        <dbReference type="HAMAP-Rule" id="MF_00571"/>
    </source>
</evidence>
<dbReference type="UniPathway" id="UPA00214"/>
<gene>
    <name evidence="10" type="primary">galT</name>
    <name evidence="13" type="ORF">FC81_GL001782</name>
</gene>
<evidence type="ECO:0000313" key="13">
    <source>
        <dbReference type="EMBL" id="KRL00947.1"/>
    </source>
</evidence>
<sequence length="508" mass="57543">MATLHPNSILSEREREGKELTVVAQFAEKVITSAVQYSDMDRIYIYNRILALVGEDNLSVIEYKGLDSLCNALIHSAIKNGKIKDTQSERDILNDQLMDLVTPLPSTVNHLFWNKYQKSPKAATDYFFNLSKSNNYIKTRAIAKNIVFPAVTSFGKLEITINLSKPEKDPKAIAAARKQSQNGYPLCQLCMENEGYRGRLGYPSRSNHRIIRLMLDGKRWGFQYSPYAYFNEHSIFLDEVHRPMVINRQTFVNLLAIVKRFPHYFVGSNADLPIVGGSMLSHDHYQGGRHEFPMMKAPLMRRVDLGMANIESGIVNWPMSTLRLTSTNANAIIDAAVKIHEVWKKYSDTTVDVRAYTAGERHHTTTPIAYKHGDKYVLDLVLRDNQTSVDFPDGIFHPHQDVQHIKKENIGLIEVMGRAILPARLKPELQEVAKYLLGRHNQIVASHKQWADRLKDKYDLNNDNVTGIIHYEVGNVFARVLADAGVFKLDAAGTSAFMRFAAAVKAVK</sequence>
<evidence type="ECO:0000256" key="2">
    <source>
        <dbReference type="ARBA" id="ARBA00004496"/>
    </source>
</evidence>
<dbReference type="GO" id="GO:0008108">
    <property type="term" value="F:UDP-glucose:hexose-1-phosphate uridylyltransferase activity"/>
    <property type="evidence" value="ECO:0007669"/>
    <property type="project" value="UniProtKB-UniRule"/>
</dbReference>
<dbReference type="InterPro" id="IPR005850">
    <property type="entry name" value="GalP_Utransf_C"/>
</dbReference>
<evidence type="ECO:0000313" key="14">
    <source>
        <dbReference type="Proteomes" id="UP000051621"/>
    </source>
</evidence>
<dbReference type="Proteomes" id="UP000051621">
    <property type="component" value="Unassembled WGS sequence"/>
</dbReference>
<name>A0A0R1MAG3_9LACO</name>
<evidence type="ECO:0000256" key="8">
    <source>
        <dbReference type="ARBA" id="ARBA00023144"/>
    </source>
</evidence>
<dbReference type="PIRSF" id="PIRSF006005">
    <property type="entry name" value="GalT_BS"/>
    <property type="match status" value="1"/>
</dbReference>
<feature type="domain" description="Galactose-1-phosphate uridyl transferase N-terminal" evidence="11">
    <location>
        <begin position="36"/>
        <end position="243"/>
    </location>
</feature>
<dbReference type="GO" id="GO:0006012">
    <property type="term" value="P:galactose metabolic process"/>
    <property type="evidence" value="ECO:0007669"/>
    <property type="project" value="UniProtKB-UniRule"/>
</dbReference>
<feature type="domain" description="Galactose-1-phosphate uridyl transferase C-terminal" evidence="12">
    <location>
        <begin position="259"/>
        <end position="451"/>
    </location>
</feature>
<evidence type="ECO:0000256" key="7">
    <source>
        <dbReference type="ARBA" id="ARBA00022695"/>
    </source>
</evidence>
<reference evidence="13 14" key="1">
    <citation type="journal article" date="2015" name="Genome Announc.">
        <title>Expanding the biotechnology potential of lactobacilli through comparative genomics of 213 strains and associated genera.</title>
        <authorList>
            <person name="Sun Z."/>
            <person name="Harris H.M."/>
            <person name="McCann A."/>
            <person name="Guo C."/>
            <person name="Argimon S."/>
            <person name="Zhang W."/>
            <person name="Yang X."/>
            <person name="Jeffery I.B."/>
            <person name="Cooney J.C."/>
            <person name="Kagawa T.F."/>
            <person name="Liu W."/>
            <person name="Song Y."/>
            <person name="Salvetti E."/>
            <person name="Wrobel A."/>
            <person name="Rasinkangas P."/>
            <person name="Parkhill J."/>
            <person name="Rea M.C."/>
            <person name="O'Sullivan O."/>
            <person name="Ritari J."/>
            <person name="Douillard F.P."/>
            <person name="Paul Ross R."/>
            <person name="Yang R."/>
            <person name="Briner A.E."/>
            <person name="Felis G.E."/>
            <person name="de Vos W.M."/>
            <person name="Barrangou R."/>
            <person name="Klaenhammer T.R."/>
            <person name="Caufield P.W."/>
            <person name="Cui Y."/>
            <person name="Zhang H."/>
            <person name="O'Toole P.W."/>
        </authorList>
    </citation>
    <scope>NUCLEOTIDE SEQUENCE [LARGE SCALE GENOMIC DNA]</scope>
    <source>
        <strain evidence="13 14">DSM 19910</strain>
    </source>
</reference>
<evidence type="ECO:0000256" key="4">
    <source>
        <dbReference type="ARBA" id="ARBA00008706"/>
    </source>
</evidence>
<keyword evidence="7 10" id="KW-0548">Nucleotidyltransferase</keyword>
<proteinExistence type="inferred from homology"/>
<dbReference type="InterPro" id="IPR000766">
    <property type="entry name" value="GalP_uridyl_Trfase_II"/>
</dbReference>
<comment type="similarity">
    <text evidence="4 10">Belongs to the galactose-1-phosphate uridylyltransferase type 2 family.</text>
</comment>
<dbReference type="InterPro" id="IPR023425">
    <property type="entry name" value="GalP_uridyl_Trfase_II_CS"/>
</dbReference>
<dbReference type="NCBIfam" id="NF003629">
    <property type="entry name" value="PRK05270.1-2"/>
    <property type="match status" value="1"/>
</dbReference>
<evidence type="ECO:0000256" key="6">
    <source>
        <dbReference type="ARBA" id="ARBA00022679"/>
    </source>
</evidence>
<dbReference type="OrthoDB" id="2293at2"/>
<dbReference type="Pfam" id="PF01087">
    <property type="entry name" value="GalP_UDP_transf"/>
    <property type="match status" value="1"/>
</dbReference>
<evidence type="ECO:0000259" key="11">
    <source>
        <dbReference type="Pfam" id="PF01087"/>
    </source>
</evidence>
<organism evidence="13 14">
    <name type="scientific">Liquorilactobacillus capillatus DSM 19910</name>
    <dbReference type="NCBI Taxonomy" id="1423731"/>
    <lineage>
        <taxon>Bacteria</taxon>
        <taxon>Bacillati</taxon>
        <taxon>Bacillota</taxon>
        <taxon>Bacilli</taxon>
        <taxon>Lactobacillales</taxon>
        <taxon>Lactobacillaceae</taxon>
        <taxon>Liquorilactobacillus</taxon>
    </lineage>
</organism>
<dbReference type="PANTHER" id="PTHR39191:SF1">
    <property type="entry name" value="DUF4922 DOMAIN-CONTAINING PROTEIN"/>
    <property type="match status" value="1"/>
</dbReference>
<dbReference type="PROSITE" id="PS01163">
    <property type="entry name" value="GAL_P_UDP_TRANSF_II"/>
    <property type="match status" value="1"/>
</dbReference>
<keyword evidence="6 10" id="KW-0808">Transferase</keyword>
<dbReference type="NCBIfam" id="NF003630">
    <property type="entry name" value="PRK05270.1-3"/>
    <property type="match status" value="1"/>
</dbReference>
<dbReference type="GO" id="GO:0005737">
    <property type="term" value="C:cytoplasm"/>
    <property type="evidence" value="ECO:0007669"/>
    <property type="project" value="UniProtKB-SubCell"/>
</dbReference>
<evidence type="ECO:0000256" key="1">
    <source>
        <dbReference type="ARBA" id="ARBA00001107"/>
    </source>
</evidence>
<evidence type="ECO:0000256" key="3">
    <source>
        <dbReference type="ARBA" id="ARBA00004947"/>
    </source>
</evidence>
<keyword evidence="5 10" id="KW-0963">Cytoplasm</keyword>
<comment type="catalytic activity">
    <reaction evidence="1 10">
        <text>alpha-D-galactose 1-phosphate + UDP-alpha-D-glucose = alpha-D-glucose 1-phosphate + UDP-alpha-D-galactose</text>
        <dbReference type="Rhea" id="RHEA:13989"/>
        <dbReference type="ChEBI" id="CHEBI:58336"/>
        <dbReference type="ChEBI" id="CHEBI:58601"/>
        <dbReference type="ChEBI" id="CHEBI:58885"/>
        <dbReference type="ChEBI" id="CHEBI:66914"/>
        <dbReference type="EC" id="2.7.7.12"/>
    </reaction>
</comment>
<evidence type="ECO:0000256" key="9">
    <source>
        <dbReference type="ARBA" id="ARBA00023277"/>
    </source>
</evidence>
<accession>A0A0R1MAG3</accession>
<dbReference type="Pfam" id="PF02744">
    <property type="entry name" value="GalP_UDP_tr_C"/>
    <property type="match status" value="1"/>
</dbReference>
<dbReference type="PATRIC" id="fig|1423731.3.peg.1825"/>
<comment type="caution">
    <text evidence="13">The sequence shown here is derived from an EMBL/GenBank/DDBJ whole genome shotgun (WGS) entry which is preliminary data.</text>
</comment>
<keyword evidence="14" id="KW-1185">Reference proteome</keyword>
<dbReference type="EMBL" id="AZEF01000032">
    <property type="protein sequence ID" value="KRL00947.1"/>
    <property type="molecule type" value="Genomic_DNA"/>
</dbReference>
<dbReference type="RefSeq" id="WP_083478798.1">
    <property type="nucleotide sequence ID" value="NZ_AZEF01000032.1"/>
</dbReference>
<dbReference type="InterPro" id="IPR005849">
    <property type="entry name" value="GalP_Utransf_N"/>
</dbReference>
<dbReference type="HAMAP" id="MF_00571">
    <property type="entry name" value="GalP_UDP_trans"/>
    <property type="match status" value="1"/>
</dbReference>
<keyword evidence="8 10" id="KW-0299">Galactose metabolism</keyword>
<dbReference type="STRING" id="1423731.FC81_GL001782"/>
<dbReference type="EC" id="2.7.7.12" evidence="10"/>
<evidence type="ECO:0000259" key="12">
    <source>
        <dbReference type="Pfam" id="PF02744"/>
    </source>
</evidence>
<keyword evidence="9 10" id="KW-0119">Carbohydrate metabolism</keyword>
<dbReference type="PANTHER" id="PTHR39191">
    <property type="entry name" value="GALACTOSE-1-PHOSPHATE URIDYLYLTRANSFERASE"/>
    <property type="match status" value="1"/>
</dbReference>
<dbReference type="NCBIfam" id="NF003633">
    <property type="entry name" value="PRK05270.2-2"/>
    <property type="match status" value="1"/>
</dbReference>
<evidence type="ECO:0000256" key="5">
    <source>
        <dbReference type="ARBA" id="ARBA00022490"/>
    </source>
</evidence>
<protein>
    <recommendedName>
        <fullName evidence="10">Galactose-1-phosphate uridylyltransferase</fullName>
        <shortName evidence="10">Gal-1-P uridylyltransferase</shortName>
        <ecNumber evidence="10">2.7.7.12</ecNumber>
    </recommendedName>
    <alternativeName>
        <fullName evidence="10">UDP-glucose--hexose-1-phosphate uridylyltransferase</fullName>
    </alternativeName>
</protein>
<comment type="pathway">
    <text evidence="3 10">Carbohydrate metabolism; galactose metabolism.</text>
</comment>